<evidence type="ECO:0000313" key="1">
    <source>
        <dbReference type="EMBL" id="KAH0558566.1"/>
    </source>
</evidence>
<dbReference type="AlphaFoldDB" id="A0AAV7ITA0"/>
<protein>
    <submittedName>
        <fullName evidence="1">Uncharacterized protein</fullName>
    </submittedName>
</protein>
<dbReference type="PANTHER" id="PTHR31569">
    <property type="entry name" value="SWIM-TYPE DOMAIN-CONTAINING PROTEIN"/>
    <property type="match status" value="1"/>
</dbReference>
<comment type="caution">
    <text evidence="1">The sequence shown here is derived from an EMBL/GenBank/DDBJ whole genome shotgun (WGS) entry which is preliminary data.</text>
</comment>
<organism evidence="1 2">
    <name type="scientific">Cotesia glomerata</name>
    <name type="common">Lepidopteran parasitic wasp</name>
    <name type="synonym">Apanteles glomeratus</name>
    <dbReference type="NCBI Taxonomy" id="32391"/>
    <lineage>
        <taxon>Eukaryota</taxon>
        <taxon>Metazoa</taxon>
        <taxon>Ecdysozoa</taxon>
        <taxon>Arthropoda</taxon>
        <taxon>Hexapoda</taxon>
        <taxon>Insecta</taxon>
        <taxon>Pterygota</taxon>
        <taxon>Neoptera</taxon>
        <taxon>Endopterygota</taxon>
        <taxon>Hymenoptera</taxon>
        <taxon>Apocrita</taxon>
        <taxon>Ichneumonoidea</taxon>
        <taxon>Braconidae</taxon>
        <taxon>Microgastrinae</taxon>
        <taxon>Cotesia</taxon>
    </lineage>
</organism>
<reference evidence="1 2" key="1">
    <citation type="journal article" date="2021" name="J. Hered.">
        <title>A chromosome-level genome assembly of the parasitoid wasp, Cotesia glomerata (Hymenoptera: Braconidae).</title>
        <authorList>
            <person name="Pinto B.J."/>
            <person name="Weis J.J."/>
            <person name="Gamble T."/>
            <person name="Ode P.J."/>
            <person name="Paul R."/>
            <person name="Zaspel J.M."/>
        </authorList>
    </citation>
    <scope>NUCLEOTIDE SEQUENCE [LARGE SCALE GENOMIC DNA]</scope>
    <source>
        <strain evidence="1">CgM1</strain>
    </source>
</reference>
<dbReference type="InterPro" id="IPR052579">
    <property type="entry name" value="Zinc_finger_SWIM"/>
</dbReference>
<evidence type="ECO:0000313" key="2">
    <source>
        <dbReference type="Proteomes" id="UP000826195"/>
    </source>
</evidence>
<keyword evidence="2" id="KW-1185">Reference proteome</keyword>
<name>A0AAV7ITA0_COTGL</name>
<proteinExistence type="predicted"/>
<dbReference type="Proteomes" id="UP000826195">
    <property type="component" value="Unassembled WGS sequence"/>
</dbReference>
<dbReference type="EMBL" id="JAHXZJ010000611">
    <property type="protein sequence ID" value="KAH0558566.1"/>
    <property type="molecule type" value="Genomic_DNA"/>
</dbReference>
<dbReference type="PANTHER" id="PTHR31569:SF4">
    <property type="entry name" value="SWIM-TYPE DOMAIN-CONTAINING PROTEIN"/>
    <property type="match status" value="1"/>
</dbReference>
<accession>A0AAV7ITA0</accession>
<gene>
    <name evidence="1" type="ORF">KQX54_000182</name>
</gene>
<sequence>MEKITDDTGELYTRGRSNKFYESDFKKTNLSASEIDEVISRLGYLRFNYKCKYGPSTKTSDNEEKKQQRNTSTFNHGCPSFIRFYRVRKDGEYVLKVFEANSNHLNHPANSKELVNALPERRRLPPELKKDVIEYIKLKSKHKMIKNKIREENGILLTCKDVSNIAQAKRNRGGNN</sequence>